<evidence type="ECO:0000256" key="1">
    <source>
        <dbReference type="SAM" id="MobiDB-lite"/>
    </source>
</evidence>
<sequence length="112" mass="12462">MLYLSLREQLADKTALLDAAIAGQEILQKALAQSQRREKAAVDDLIRAGACFSCKHFLGNEGRCSGAGKCRVMGVEIFPCDRPGVYRIEIPDDGRDTYEWRGPQDAEEENDE</sequence>
<accession>A0A098AUZ0</accession>
<evidence type="ECO:0000313" key="2">
    <source>
        <dbReference type="EMBL" id="CDV96393.1"/>
    </source>
</evidence>
<proteinExistence type="predicted"/>
<organism evidence="2">
    <name type="scientific">Desulfitobacterium hafniense</name>
    <name type="common">Desulfitobacterium frappieri</name>
    <dbReference type="NCBI Taxonomy" id="49338"/>
    <lineage>
        <taxon>Bacteria</taxon>
        <taxon>Bacillati</taxon>
        <taxon>Bacillota</taxon>
        <taxon>Clostridia</taxon>
        <taxon>Eubacteriales</taxon>
        <taxon>Desulfitobacteriaceae</taxon>
        <taxon>Desulfitobacterium</taxon>
    </lineage>
</organism>
<dbReference type="RefSeq" id="WP_208926891.1">
    <property type="nucleotide sequence ID" value="NZ_LK996027.1"/>
</dbReference>
<gene>
    <name evidence="2" type="ORF">DPCES_5395</name>
</gene>
<dbReference type="AlphaFoldDB" id="A0A098AUZ0"/>
<feature type="region of interest" description="Disordered" evidence="1">
    <location>
        <begin position="93"/>
        <end position="112"/>
    </location>
</feature>
<name>A0A098AUZ0_DESHA</name>
<dbReference type="PATRIC" id="fig|49338.4.peg.5807"/>
<feature type="compositionally biased region" description="Basic and acidic residues" evidence="1">
    <location>
        <begin position="93"/>
        <end position="104"/>
    </location>
</feature>
<protein>
    <submittedName>
        <fullName evidence="2">Uncharacterized protein</fullName>
    </submittedName>
</protein>
<reference evidence="2" key="1">
    <citation type="submission" date="2014-07" db="EMBL/GenBank/DDBJ databases">
        <authorList>
            <person name="Hornung V.Bastian."/>
        </authorList>
    </citation>
    <scope>NUCLEOTIDE SEQUENCE</scope>
    <source>
        <strain evidence="2">PCE-S</strain>
    </source>
</reference>
<dbReference type="EMBL" id="LK996027">
    <property type="protein sequence ID" value="CDV96393.1"/>
    <property type="molecule type" value="Genomic_DNA"/>
</dbReference>